<feature type="signal peptide" evidence="1">
    <location>
        <begin position="1"/>
        <end position="18"/>
    </location>
</feature>
<dbReference type="EMBL" id="JAFNEN010000478">
    <property type="protein sequence ID" value="KAG8182157.1"/>
    <property type="molecule type" value="Genomic_DNA"/>
</dbReference>
<proteinExistence type="predicted"/>
<protein>
    <recommendedName>
        <fullName evidence="4">Secreted protein</fullName>
    </recommendedName>
</protein>
<dbReference type="Proteomes" id="UP000827092">
    <property type="component" value="Unassembled WGS sequence"/>
</dbReference>
<keyword evidence="1" id="KW-0732">Signal</keyword>
<gene>
    <name evidence="2" type="ORF">JTE90_014566</name>
</gene>
<dbReference type="AlphaFoldDB" id="A0AAV6UC99"/>
<comment type="caution">
    <text evidence="2">The sequence shown here is derived from an EMBL/GenBank/DDBJ whole genome shotgun (WGS) entry which is preliminary data.</text>
</comment>
<name>A0AAV6UC99_9ARAC</name>
<reference evidence="2 3" key="1">
    <citation type="journal article" date="2022" name="Nat. Ecol. Evol.">
        <title>A masculinizing supergene underlies an exaggerated male reproductive morph in a spider.</title>
        <authorList>
            <person name="Hendrickx F."/>
            <person name="De Corte Z."/>
            <person name="Sonet G."/>
            <person name="Van Belleghem S.M."/>
            <person name="Kostlbacher S."/>
            <person name="Vangestel C."/>
        </authorList>
    </citation>
    <scope>NUCLEOTIDE SEQUENCE [LARGE SCALE GENOMIC DNA]</scope>
    <source>
        <strain evidence="2">W744_W776</strain>
    </source>
</reference>
<organism evidence="2 3">
    <name type="scientific">Oedothorax gibbosus</name>
    <dbReference type="NCBI Taxonomy" id="931172"/>
    <lineage>
        <taxon>Eukaryota</taxon>
        <taxon>Metazoa</taxon>
        <taxon>Ecdysozoa</taxon>
        <taxon>Arthropoda</taxon>
        <taxon>Chelicerata</taxon>
        <taxon>Arachnida</taxon>
        <taxon>Araneae</taxon>
        <taxon>Araneomorphae</taxon>
        <taxon>Entelegynae</taxon>
        <taxon>Araneoidea</taxon>
        <taxon>Linyphiidae</taxon>
        <taxon>Erigoninae</taxon>
        <taxon>Oedothorax</taxon>
    </lineage>
</organism>
<evidence type="ECO:0000256" key="1">
    <source>
        <dbReference type="SAM" id="SignalP"/>
    </source>
</evidence>
<sequence>MTMFLLYLLALRFALGYGDFMCMYIETLRCYMPITKEKYPGYCTLYESVLSCLQEQAVRCHVDNSTDVQDMLRMISDVCTEGTEHNTEYKKYDACYSAALKAEATTRCLNDFRTATVREIQSLRGAYLQQFKNSDDAKAKPSYVQSILQCGKNTLKDTCGDEAAKFFQKVRSPKDHFMLLACANEDDDYNTEAAPTKAANRRNYYKAEAPIFPSSWLLDLAMAWVVLRFSKP</sequence>
<evidence type="ECO:0008006" key="4">
    <source>
        <dbReference type="Google" id="ProtNLM"/>
    </source>
</evidence>
<keyword evidence="3" id="KW-1185">Reference proteome</keyword>
<evidence type="ECO:0000313" key="3">
    <source>
        <dbReference type="Proteomes" id="UP000827092"/>
    </source>
</evidence>
<evidence type="ECO:0000313" key="2">
    <source>
        <dbReference type="EMBL" id="KAG8182157.1"/>
    </source>
</evidence>
<feature type="chain" id="PRO_5043955736" description="Secreted protein" evidence="1">
    <location>
        <begin position="19"/>
        <end position="232"/>
    </location>
</feature>
<accession>A0AAV6UC99</accession>